<keyword evidence="1" id="KW-0472">Membrane</keyword>
<feature type="transmembrane region" description="Helical" evidence="1">
    <location>
        <begin position="7"/>
        <end position="30"/>
    </location>
</feature>
<dbReference type="EMBL" id="UOFI01000041">
    <property type="protein sequence ID" value="VAW63440.1"/>
    <property type="molecule type" value="Genomic_DNA"/>
</dbReference>
<name>A0A3B0XFQ7_9ZZZZ</name>
<dbReference type="AlphaFoldDB" id="A0A3B0XFQ7"/>
<feature type="transmembrane region" description="Helical" evidence="1">
    <location>
        <begin position="56"/>
        <end position="80"/>
    </location>
</feature>
<accession>A0A3B0XFQ7</accession>
<protein>
    <recommendedName>
        <fullName evidence="2">Cytochrome c-552/4 domain-containing protein</fullName>
    </recommendedName>
</protein>
<evidence type="ECO:0000259" key="2">
    <source>
        <dbReference type="Pfam" id="PF13435"/>
    </source>
</evidence>
<proteinExistence type="predicted"/>
<dbReference type="SUPFAM" id="SSF48695">
    <property type="entry name" value="Multiheme cytochromes"/>
    <property type="match status" value="1"/>
</dbReference>
<evidence type="ECO:0000256" key="1">
    <source>
        <dbReference type="SAM" id="Phobius"/>
    </source>
</evidence>
<dbReference type="InterPro" id="IPR023155">
    <property type="entry name" value="Cyt_c-552/4"/>
</dbReference>
<dbReference type="InterPro" id="IPR036280">
    <property type="entry name" value="Multihaem_cyt_sf"/>
</dbReference>
<reference evidence="3" key="1">
    <citation type="submission" date="2018-06" db="EMBL/GenBank/DDBJ databases">
        <authorList>
            <person name="Zhirakovskaya E."/>
        </authorList>
    </citation>
    <scope>NUCLEOTIDE SEQUENCE</scope>
</reference>
<organism evidence="3">
    <name type="scientific">hydrothermal vent metagenome</name>
    <dbReference type="NCBI Taxonomy" id="652676"/>
    <lineage>
        <taxon>unclassified sequences</taxon>
        <taxon>metagenomes</taxon>
        <taxon>ecological metagenomes</taxon>
    </lineage>
</organism>
<evidence type="ECO:0000313" key="3">
    <source>
        <dbReference type="EMBL" id="VAW63440.1"/>
    </source>
</evidence>
<dbReference type="Pfam" id="PF13435">
    <property type="entry name" value="Cytochrome_C554"/>
    <property type="match status" value="1"/>
</dbReference>
<keyword evidence="1" id="KW-0812">Transmembrane</keyword>
<gene>
    <name evidence="3" type="ORF">MNBD_GAMMA09-815</name>
</gene>
<feature type="domain" description="Cytochrome c-552/4" evidence="2">
    <location>
        <begin position="112"/>
        <end position="163"/>
    </location>
</feature>
<dbReference type="CDD" id="cd08168">
    <property type="entry name" value="Cytochrom_C3"/>
    <property type="match status" value="1"/>
</dbReference>
<sequence>MHAINDQLITFVVLTVLLFILLGIVMLVLIDHKSKIPGEFQHNPFGISGMRREHPWISFITTFILGAIILSLLLELTIVLGEHFGLFSHEDTEKPEILKKIKYQRFSESQRHFHNVPAENKVDMGKKPVCFECHGDYPHSKKRMVRTLLNMHTQFVGCMTCHTDPRKKPEETYVFRWLNYSGIEVKGPHFGTDIDPETGYLIDTDDFYSKIVIYSKHDGKEELLEITEENPDAKEFLEHKDKLSDEDKQAIKKSFHTLVMPKGRFCTRCHTSEEKSYVPFRSLGFSEQRIESVTNLNIVGIVEKYREFYMPNLFNERSALPNIKTITGDDEKTSIPNEELLKGRAWWRRSDATQSTETK</sequence>
<keyword evidence="1" id="KW-1133">Transmembrane helix</keyword>